<gene>
    <name evidence="2" type="ORF">SS1G_03180</name>
</gene>
<name>A7ECZ1_SCLS1</name>
<dbReference type="InParanoid" id="A7ECZ1"/>
<reference evidence="3" key="1">
    <citation type="journal article" date="2011" name="PLoS Genet.">
        <title>Genomic analysis of the necrotrophic fungal pathogens Sclerotinia sclerotiorum and Botrytis cinerea.</title>
        <authorList>
            <person name="Amselem J."/>
            <person name="Cuomo C.A."/>
            <person name="van Kan J.A."/>
            <person name="Viaud M."/>
            <person name="Benito E.P."/>
            <person name="Couloux A."/>
            <person name="Coutinho P.M."/>
            <person name="de Vries R.P."/>
            <person name="Dyer P.S."/>
            <person name="Fillinger S."/>
            <person name="Fournier E."/>
            <person name="Gout L."/>
            <person name="Hahn M."/>
            <person name="Kohn L."/>
            <person name="Lapalu N."/>
            <person name="Plummer K.M."/>
            <person name="Pradier J.M."/>
            <person name="Quevillon E."/>
            <person name="Sharon A."/>
            <person name="Simon A."/>
            <person name="ten Have A."/>
            <person name="Tudzynski B."/>
            <person name="Tudzynski P."/>
            <person name="Wincker P."/>
            <person name="Andrew M."/>
            <person name="Anthouard V."/>
            <person name="Beever R.E."/>
            <person name="Beffa R."/>
            <person name="Benoit I."/>
            <person name="Bouzid O."/>
            <person name="Brault B."/>
            <person name="Chen Z."/>
            <person name="Choquer M."/>
            <person name="Collemare J."/>
            <person name="Cotton P."/>
            <person name="Danchin E.G."/>
            <person name="Da Silva C."/>
            <person name="Gautier A."/>
            <person name="Giraud C."/>
            <person name="Giraud T."/>
            <person name="Gonzalez C."/>
            <person name="Grossetete S."/>
            <person name="Guldener U."/>
            <person name="Henrissat B."/>
            <person name="Howlett B.J."/>
            <person name="Kodira C."/>
            <person name="Kretschmer M."/>
            <person name="Lappartient A."/>
            <person name="Leroch M."/>
            <person name="Levis C."/>
            <person name="Mauceli E."/>
            <person name="Neuveglise C."/>
            <person name="Oeser B."/>
            <person name="Pearson M."/>
            <person name="Poulain J."/>
            <person name="Poussereau N."/>
            <person name="Quesneville H."/>
            <person name="Rascle C."/>
            <person name="Schumacher J."/>
            <person name="Segurens B."/>
            <person name="Sexton A."/>
            <person name="Silva E."/>
            <person name="Sirven C."/>
            <person name="Soanes D.M."/>
            <person name="Talbot N.J."/>
            <person name="Templeton M."/>
            <person name="Yandava C."/>
            <person name="Yarden O."/>
            <person name="Zeng Q."/>
            <person name="Rollins J.A."/>
            <person name="Lebrun M.H."/>
            <person name="Dickman M."/>
        </authorList>
    </citation>
    <scope>NUCLEOTIDE SEQUENCE [LARGE SCALE GENOMIC DNA]</scope>
    <source>
        <strain evidence="3">ATCC 18683 / 1980 / Ss-1</strain>
    </source>
</reference>
<dbReference type="EMBL" id="CH476624">
    <property type="protein sequence ID" value="EDO00707.1"/>
    <property type="molecule type" value="Genomic_DNA"/>
</dbReference>
<dbReference type="KEGG" id="ssl:SS1G_03180"/>
<dbReference type="Proteomes" id="UP000001312">
    <property type="component" value="Unassembled WGS sequence"/>
</dbReference>
<evidence type="ECO:0000256" key="1">
    <source>
        <dbReference type="SAM" id="MobiDB-lite"/>
    </source>
</evidence>
<dbReference type="GeneID" id="5491293"/>
<keyword evidence="3" id="KW-1185">Reference proteome</keyword>
<dbReference type="HOGENOM" id="CLU_2005292_0_0_1"/>
<evidence type="ECO:0000313" key="2">
    <source>
        <dbReference type="EMBL" id="EDO00707.1"/>
    </source>
</evidence>
<dbReference type="AlphaFoldDB" id="A7ECZ1"/>
<proteinExistence type="predicted"/>
<protein>
    <submittedName>
        <fullName evidence="2">Uncharacterized protein</fullName>
    </submittedName>
</protein>
<feature type="region of interest" description="Disordered" evidence="1">
    <location>
        <begin position="89"/>
        <end position="124"/>
    </location>
</feature>
<dbReference type="RefSeq" id="XP_001595092.1">
    <property type="nucleotide sequence ID" value="XM_001595042.1"/>
</dbReference>
<evidence type="ECO:0000313" key="3">
    <source>
        <dbReference type="Proteomes" id="UP000001312"/>
    </source>
</evidence>
<organism evidence="2 3">
    <name type="scientific">Sclerotinia sclerotiorum (strain ATCC 18683 / 1980 / Ss-1)</name>
    <name type="common">White mold</name>
    <name type="synonym">Whetzelinia sclerotiorum</name>
    <dbReference type="NCBI Taxonomy" id="665079"/>
    <lineage>
        <taxon>Eukaryota</taxon>
        <taxon>Fungi</taxon>
        <taxon>Dikarya</taxon>
        <taxon>Ascomycota</taxon>
        <taxon>Pezizomycotina</taxon>
        <taxon>Leotiomycetes</taxon>
        <taxon>Helotiales</taxon>
        <taxon>Sclerotiniaceae</taxon>
        <taxon>Sclerotinia</taxon>
    </lineage>
</organism>
<sequence>MWRLCGYFSLLNPDKVLPVHISEFSSALCTWNVWSFVRVPLLAIQRNWRRLGEMRLQHHRIPHKTNVSEHRKYKESPVPEEDIPCVSCKENGNTRGHMNTPAGATQLKEHTERKGGYNKWSSGR</sequence>
<accession>A7ECZ1</accession>